<evidence type="ECO:0000256" key="6">
    <source>
        <dbReference type="SAM" id="Coils"/>
    </source>
</evidence>
<keyword evidence="5" id="KW-0472">Membrane</keyword>
<feature type="region of interest" description="Disordered" evidence="7">
    <location>
        <begin position="5684"/>
        <end position="5759"/>
    </location>
</feature>
<name>A0AAD9J391_9ANNE</name>
<dbReference type="Proteomes" id="UP001208570">
    <property type="component" value="Unassembled WGS sequence"/>
</dbReference>
<comment type="caution">
    <text evidence="8">The sequence shown here is derived from an EMBL/GenBank/DDBJ whole genome shotgun (WGS) entry which is preliminary data.</text>
</comment>
<feature type="coiled-coil region" evidence="6">
    <location>
        <begin position="1276"/>
        <end position="1344"/>
    </location>
</feature>
<comment type="subcellular location">
    <subcellularLocation>
        <location evidence="1">Membrane</location>
    </subcellularLocation>
</comment>
<evidence type="ECO:0008006" key="10">
    <source>
        <dbReference type="Google" id="ProtNLM"/>
    </source>
</evidence>
<dbReference type="InterPro" id="IPR002017">
    <property type="entry name" value="Spectrin_repeat"/>
</dbReference>
<feature type="compositionally biased region" description="Low complexity" evidence="7">
    <location>
        <begin position="5576"/>
        <end position="5592"/>
    </location>
</feature>
<keyword evidence="2" id="KW-0812">Transmembrane</keyword>
<feature type="coiled-coil region" evidence="6">
    <location>
        <begin position="3930"/>
        <end position="3964"/>
    </location>
</feature>
<feature type="region of interest" description="Disordered" evidence="7">
    <location>
        <begin position="4486"/>
        <end position="4596"/>
    </location>
</feature>
<dbReference type="PANTHER" id="PTHR47535:SF1">
    <property type="entry name" value="NESPRIN-1"/>
    <property type="match status" value="1"/>
</dbReference>
<evidence type="ECO:0000256" key="1">
    <source>
        <dbReference type="ARBA" id="ARBA00004370"/>
    </source>
</evidence>
<accession>A0AAD9J391</accession>
<feature type="compositionally biased region" description="Basic and acidic residues" evidence="7">
    <location>
        <begin position="5059"/>
        <end position="5091"/>
    </location>
</feature>
<dbReference type="GO" id="GO:0007097">
    <property type="term" value="P:nuclear migration"/>
    <property type="evidence" value="ECO:0007669"/>
    <property type="project" value="TreeGrafter"/>
</dbReference>
<feature type="compositionally biased region" description="Basic residues" evidence="7">
    <location>
        <begin position="5361"/>
        <end position="5378"/>
    </location>
</feature>
<organism evidence="8 9">
    <name type="scientific">Paralvinella palmiformis</name>
    <dbReference type="NCBI Taxonomy" id="53620"/>
    <lineage>
        <taxon>Eukaryota</taxon>
        <taxon>Metazoa</taxon>
        <taxon>Spiralia</taxon>
        <taxon>Lophotrochozoa</taxon>
        <taxon>Annelida</taxon>
        <taxon>Polychaeta</taxon>
        <taxon>Sedentaria</taxon>
        <taxon>Canalipalpata</taxon>
        <taxon>Terebellida</taxon>
        <taxon>Terebelliformia</taxon>
        <taxon>Alvinellidae</taxon>
        <taxon>Paralvinella</taxon>
    </lineage>
</organism>
<keyword evidence="3" id="KW-0677">Repeat</keyword>
<dbReference type="InterPro" id="IPR052403">
    <property type="entry name" value="LINC-complex_assoc"/>
</dbReference>
<gene>
    <name evidence="8" type="ORF">LSH36_697g02057</name>
</gene>
<feature type="region of interest" description="Disordered" evidence="7">
    <location>
        <begin position="4626"/>
        <end position="4657"/>
    </location>
</feature>
<feature type="region of interest" description="Disordered" evidence="7">
    <location>
        <begin position="5498"/>
        <end position="5526"/>
    </location>
</feature>
<evidence type="ECO:0000256" key="7">
    <source>
        <dbReference type="SAM" id="MobiDB-lite"/>
    </source>
</evidence>
<feature type="region of interest" description="Disordered" evidence="7">
    <location>
        <begin position="5342"/>
        <end position="5409"/>
    </location>
</feature>
<feature type="region of interest" description="Disordered" evidence="7">
    <location>
        <begin position="5423"/>
        <end position="5465"/>
    </location>
</feature>
<evidence type="ECO:0000313" key="8">
    <source>
        <dbReference type="EMBL" id="KAK2145170.1"/>
    </source>
</evidence>
<dbReference type="GO" id="GO:0034993">
    <property type="term" value="C:meiotic nuclear membrane microtubule tethering complex"/>
    <property type="evidence" value="ECO:0007669"/>
    <property type="project" value="TreeGrafter"/>
</dbReference>
<evidence type="ECO:0000256" key="4">
    <source>
        <dbReference type="ARBA" id="ARBA00022989"/>
    </source>
</evidence>
<feature type="region of interest" description="Disordered" evidence="7">
    <location>
        <begin position="5546"/>
        <end position="5597"/>
    </location>
</feature>
<feature type="compositionally biased region" description="Polar residues" evidence="7">
    <location>
        <begin position="4920"/>
        <end position="4936"/>
    </location>
</feature>
<feature type="coiled-coil region" evidence="6">
    <location>
        <begin position="4114"/>
        <end position="4174"/>
    </location>
</feature>
<evidence type="ECO:0000256" key="2">
    <source>
        <dbReference type="ARBA" id="ARBA00022692"/>
    </source>
</evidence>
<feature type="compositionally biased region" description="Low complexity" evidence="7">
    <location>
        <begin position="4580"/>
        <end position="4591"/>
    </location>
</feature>
<feature type="coiled-coil region" evidence="6">
    <location>
        <begin position="4373"/>
        <end position="4403"/>
    </location>
</feature>
<dbReference type="InterPro" id="IPR018159">
    <property type="entry name" value="Spectrin/alpha-actinin"/>
</dbReference>
<feature type="coiled-coil region" evidence="6">
    <location>
        <begin position="491"/>
        <end position="521"/>
    </location>
</feature>
<dbReference type="SMART" id="SM00150">
    <property type="entry name" value="SPEC"/>
    <property type="match status" value="27"/>
</dbReference>
<dbReference type="CDD" id="cd00176">
    <property type="entry name" value="SPEC"/>
    <property type="match status" value="10"/>
</dbReference>
<dbReference type="PANTHER" id="PTHR47535">
    <property type="entry name" value="MUSCLE-SPECIFIC PROTEIN 300 KDA, ISOFORM G"/>
    <property type="match status" value="1"/>
</dbReference>
<proteinExistence type="predicted"/>
<feature type="region of interest" description="Disordered" evidence="7">
    <location>
        <begin position="5051"/>
        <end position="5116"/>
    </location>
</feature>
<dbReference type="Pfam" id="PF00435">
    <property type="entry name" value="Spectrin"/>
    <property type="match status" value="10"/>
</dbReference>
<dbReference type="GO" id="GO:0051015">
    <property type="term" value="F:actin filament binding"/>
    <property type="evidence" value="ECO:0007669"/>
    <property type="project" value="TreeGrafter"/>
</dbReference>
<dbReference type="GO" id="GO:0005640">
    <property type="term" value="C:nuclear outer membrane"/>
    <property type="evidence" value="ECO:0007669"/>
    <property type="project" value="TreeGrafter"/>
</dbReference>
<feature type="compositionally biased region" description="Polar residues" evidence="7">
    <location>
        <begin position="5396"/>
        <end position="5406"/>
    </location>
</feature>
<evidence type="ECO:0000256" key="5">
    <source>
        <dbReference type="ARBA" id="ARBA00023136"/>
    </source>
</evidence>
<keyword evidence="4" id="KW-1133">Transmembrane helix</keyword>
<feature type="compositionally biased region" description="Basic residues" evidence="7">
    <location>
        <begin position="4532"/>
        <end position="4547"/>
    </location>
</feature>
<feature type="compositionally biased region" description="Polar residues" evidence="7">
    <location>
        <begin position="5093"/>
        <end position="5107"/>
    </location>
</feature>
<feature type="coiled-coil region" evidence="6">
    <location>
        <begin position="3670"/>
        <end position="3697"/>
    </location>
</feature>
<feature type="coiled-coil region" evidence="6">
    <location>
        <begin position="2961"/>
        <end position="2988"/>
    </location>
</feature>
<feature type="coiled-coil region" evidence="6">
    <location>
        <begin position="2080"/>
        <end position="2194"/>
    </location>
</feature>
<feature type="compositionally biased region" description="Basic and acidic residues" evidence="7">
    <location>
        <begin position="5509"/>
        <end position="5526"/>
    </location>
</feature>
<feature type="region of interest" description="Disordered" evidence="7">
    <location>
        <begin position="4919"/>
        <end position="4948"/>
    </location>
</feature>
<feature type="compositionally biased region" description="Basic and acidic residues" evidence="7">
    <location>
        <begin position="4519"/>
        <end position="4531"/>
    </location>
</feature>
<feature type="compositionally biased region" description="Basic and acidic residues" evidence="7">
    <location>
        <begin position="5423"/>
        <end position="5447"/>
    </location>
</feature>
<feature type="region of interest" description="Disordered" evidence="7">
    <location>
        <begin position="4831"/>
        <end position="4864"/>
    </location>
</feature>
<keyword evidence="6" id="KW-0175">Coiled coil</keyword>
<dbReference type="GO" id="GO:0005737">
    <property type="term" value="C:cytoplasm"/>
    <property type="evidence" value="ECO:0007669"/>
    <property type="project" value="TreeGrafter"/>
</dbReference>
<dbReference type="EMBL" id="JAODUP010000697">
    <property type="protein sequence ID" value="KAK2145170.1"/>
    <property type="molecule type" value="Genomic_DNA"/>
</dbReference>
<dbReference type="Gene3D" id="1.20.58.60">
    <property type="match status" value="21"/>
</dbReference>
<evidence type="ECO:0000313" key="9">
    <source>
        <dbReference type="Proteomes" id="UP001208570"/>
    </source>
</evidence>
<protein>
    <recommendedName>
        <fullName evidence="10">Nesprin-1-like</fullName>
    </recommendedName>
</protein>
<keyword evidence="9" id="KW-1185">Reference proteome</keyword>
<feature type="compositionally biased region" description="Basic and acidic residues" evidence="7">
    <location>
        <begin position="5379"/>
        <end position="5391"/>
    </location>
</feature>
<feature type="compositionally biased region" description="Polar residues" evidence="7">
    <location>
        <begin position="5728"/>
        <end position="5737"/>
    </location>
</feature>
<reference evidence="8" key="1">
    <citation type="journal article" date="2023" name="Mol. Biol. Evol.">
        <title>Third-Generation Sequencing Reveals the Adaptive Role of the Epigenome in Three Deep-Sea Polychaetes.</title>
        <authorList>
            <person name="Perez M."/>
            <person name="Aroh O."/>
            <person name="Sun Y."/>
            <person name="Lan Y."/>
            <person name="Juniper S.K."/>
            <person name="Young C.R."/>
            <person name="Angers B."/>
            <person name="Qian P.Y."/>
        </authorList>
    </citation>
    <scope>NUCLEOTIDE SEQUENCE</scope>
    <source>
        <strain evidence="8">P08H-3</strain>
    </source>
</reference>
<evidence type="ECO:0000256" key="3">
    <source>
        <dbReference type="ARBA" id="ARBA00022737"/>
    </source>
</evidence>
<sequence>MYRLEEFNDWMAGVENTVADLEKESLSTKEYKDTLEKFQAIVQNIDSHCEEAKWLQATLEELAETSLDREVQQERTRLNAILERYQDLMPTIEVTETKSSLVVRCYEYKEEMEQKVAWLNEAEERVREDVPLDDLQSVSVLVEEQESDIARGRALAEQQEAPVFVEETVQVLEDTLKETEALAQEKYVALKELAPNITGLQDVGGVLQTMASEPRQEQLRHEVSDIEYRYSQLMNKSVTRLEELKTANEKWESFYQKAGSYSEWLTEKEAELNKIQMSDLTPDEQYRQTQVILKEIQDNDAALQQLEQQCADLSQGFRSRETASVKSKVTNMRRTYEKLSQTAQKKSEILSDDVSNWHQYQEDVQQLVPWIDDAKTVLTAGDEMSSLNDVLQENEQLQGLLSERDSNQSLYDHMISRAHHLGDKPGVSAQTDAIQHKWSEVTRAAEDKAHRLNKLIDTWNTFNHQTAKLGTVANKIERKLKEAPNVHAVDLEMLENELAMYKALQEELKNHQGDVKFLSQMSDQLAPSLSVSGANDVKCQQQALADNWLSIDAKIGENIKTLNATIKERKAFWNHLEQFEEWLHRLQKRVEGTNNMYSDEINSTLTKLEALQKEMLEKQPDYEQLSEEVADLTANCSAGDRKMLEKQHHQLSQNYSNVKDLLKKRITMCVSWETFSKHKKGVGSRIKILQQRLDSQDLSQEDVVRASKELAELQKSTLEWNDKQTELNQLMAESQITVKDRPTQRTLHIQSEIQNLASSLSKTSTKLEQKKGKLDEIDAKWQNFEQLKHTILGNVADFQEKLQNTSVKQSSLEGIREYGADIKALGDQWSGYATQYEELRNLGRELMTVDPSHVLEAQSALNAIDNQWEAAQVMISEKQGQANAVIDMWQQYNEARGSVSKMLDKCSPMIESDPPSQDQLVVKQTLEKYKVAELDLHSQQRQIDHLNTHSKQLMQEARDLPGFDASILHDDELSFGKGKLEEQLSIWDQIQTSKEEVSTCSGQEIPALIETRENLEYQFAQAAKLADHLDIQLEQQTGVVNKLREQLAKVDDVSGGDGDLSLRTELEVQQNKITEIHTDLNKLGSLYQSPEAVMLTKDVSVLNKKHDAALLKAKKVTINIALMSLVEDTLQQMLEQHLEEARLDQKRWIDTLHEKLPWCSDVSGDKYSIEAKLATVQELLDSIQDGEQKTDVLRQKVDLLKAVISPDKKIQLEEMKQLTKLEQSMSQWQGYNELYDNLTQWVKVTDTKVRNQSGPCPDLPSKQRQLDTFKNIATDIAGHKSNVDLLNKQAEEITQKSSESRVLTYVQQLTARYTNLQTTVQNHIEKLEENIQTHQTYLAAAREASDWLQNVLHELECCADVSGDKETLDEKLETVNDLLLSRDQGEEKFISAKELGERLYPTTSKEGRELIRQDLSELREQWDSFVDGLNDVHRRLDHTLALWSSYSENYDQIIQWVKDMEYKLTSDTKLKVDLHDKKTMLQNYRGLSQEIISNQSVVDSVIERGQTLKSPTVTPKLTQLTARYNTLCKTVKDHVRECDQIVSNHQRYTDSYSQCQDWLKTQMDHLIICTDPSADKHTVQSKLDRLQELLPTQQEGQSKVTEVRVSADKVLPQTAPQGQQQIRREVDALKFDWEKYSSKLSETKTALESSLAAWEQFDGLHDELTKWLKEMEAKIRDQDLKSTLQDKKSQVEQLKQTQYELHLNQSEFITLSGYCEKMSDCQQISRPSTKVLRHVMNFRAMQHDIARRQSDFEAFNVKAQLLELGESKMSGFMSQLNTRYTDLKNNLKDLIAKWEGFAADHDQYDNNYNSCSHWLSDLRKRLAYSTDASSDIEERQNKTQEQGTARVHQLFEMGEKLYPNTAIEGREIIRQQLRSLRESWESFSDELVESQRNLEITAVQLSSFEESFDQFNRWLQDTTVSIQAEGDLKATLQEKKLQLQHHKPLHRDILSHQHVLDSLYDRATTLAQATQTHVMSQLNDLKKQYADLCHTSKTLLSKSEENVAVHQNYNDSYQSCEEAVRMLREKITACSETTGDRFALQNKLEQLHDLSGQLLTCEQNVKQMADGSSKTMISSSASGKERIKREMSQIQDDLSNLVAEVDDVKNSLQKALQLWKDFEDSHEALVHWLHRIELQVKEDLKKEIANKQLDVDRFTDIAQSVIQTSCDMKVNTYISQVENKHKTLEITVKELLSKWEHFVKEHQSYREKYRDFTEWLTLTTERVAKISEASDNKEQIELCRDQLQTLMVEQKQGLQKLDLAVQHGEKLYPDTSASGRESIRKQLRTAKDIWDTLVSDTTETQRRFDLSIMLWATYSESAEQLDKWLLEVEAWLKSDTELKNTLQEKRSQLQNSKALLQDVMSHSRVVDSVVEKAQQLAQMGSAPELVQFVVDTKAKYNNLLTLAKDLIVNKSNGETKIKECKCLAEKSITHTGPTGCQTIQRELNMLRSDWDVYSIKLEETQSKLTTLLHRWQNYDETYERLLNWIKDMEKKVKDVTLVATLDEKKDQVKKYQNLKQVIVTEEDQLDRLRVLEADLVHDARAYQPDLDQVTDEGQSLAQEAGESRMAAYVTQLNTRYQSLINTAKEMIHKWEQNVTEHELYNINLLTATKWLKSAKDQYASCSNLGSSQDDLQAKQKVVQELIQNKEEGFMFVNKAVESGEKLYPNTSADGREAIRQQLRNLKLDWDTLYDDVLNSQRHLEVNLVQWTSFEESYEQLENWLKNIETQLAGDLPLHSLLEEKKGQLQTYKNLYQDALSYERVIDSVLDKARSLSKSSIDSRLTSKVNDMADRYQKLCRIAKERVIQYKEVLEDHQVYHNALIECTEWINTMKERLEMCMDTTGDRHTVQNRLERLQDVDQCKEEGEPRVSQVMIVSEKVLPNTSVTGQETIHRDVDAVRSTWDAFLNVLQQTKEQLLTCVSQWKEYEESYDHCSVLLRKAENDMKMVDLKGTLKEKQDTHQKLRVLHDDLQSYQADVDEMTDKAQMLAKTSGDTRIVGQASHLAAQYKTLTLSVKESLRRWEQFVLDHQNYDDTYQNCTGWQKDIRNRLINCTITEGDKFSLQTKLARIQDLLTLNEDGFQRLQQVIDTSNLVTPNTSASGKDVISEDVLKLKQAWDDIIRQLKEGRERLDEAVRQWELYEEAVKMLSKWLTDTENTVKLEMGLQATLSEKRNQAEKMKEASIAGLSRKAENLTEITRDVQSTNEARQLVKRYNILAELIKDQSRRCELCVSDHQAYQDLYQDARDWLNIAHDHLVGCTDVRGDRLSLSSKNEKINDLIHMKSEGEVKIQHVTDRVAAVLPNTSTTAKTLQLWSEYDQLYEQLSEWLKEMKSKVKGGTEVKATLEEKLILYDKYKAYNDEVRARQMSFDTLSDKTQFLLQSSTDSRITAQLTQLNSRFTSLLSFTKDTMKKLEQYVENHKQYRDSYDKCQTWIRDMSAKLSTCQDTSGDKETIQSQLEKLHGLHQDILSYEHMIDSVKTKAKELTVKSPGSNLTAQSISIVSRYDKLKDKAAVRNLFLDFDFSFIVLVDIIKDLVREHEEDVLEHQGFTEACNNCITWVRSARETLSTSSDAYGDRDTVQAKLDKVKALEGSKPDGESYLSAVHNLGKKLLVSTAPAGHPRIQSEIQAITADFEDFSTQRWHVYEESQKIFMEWLLEADDVLKKDLELKATLNEKEALVEQYQAQYQNIKQRQSEMDDVSQKAQSLLELNTDSRISHSITQVTTKYQTLLSKAKFEKLKSDILDAKMDMEAILSCWITFERAFEQLNIWLKETEVRLKSDSDPKADLAEKKALLEKIKVIHKDIKVHQSQMESLVEKSSSLQDDTTRQSLDDVVQRYNTLDTSTKDQMNHLLDQVTEHEQYKDRYQTCMDWILARRHDLQQVTDASGPRSELVKKLEIMKRVKDNVPEGQAVFNEVLVLCEAVKQNTSSHGCDRIRQEIQILKDELDSFQNLLENTEQSLNLFEEIATQKPELEHLTMKSETLLQRSADPDVSSAIMQLATRYHTLQATVKDLASNLDDGLHRINTAVDCGNRLLPNCTAESADTIRSEQLKIKEDWNVLNQTVTESIRKLESELDKWRLYDECNTNIQQWLKEMEEDLNVGTEPKIELMEKKAQLEKFKTLMSSLESHAEELSRLDGLVSQLEATDTTHNLRRGYQETNQRYETSKNMCRDLIQEIDGHQSEVTAVHSAGEELVLVSSHLPHLVQTTETQLSNLSDSYKSLQTTAVQIKYRDLLDDCDRYLQTEVLPWIQQQGQSGASDNLSTSRQQDITKDMLECLYKYKQDIATMAHCCENLSNTSPEPTPRMQSALTIQAAQVNNTINQVIDQLEDQLCRLRESIVQMEAVEKMKSELEAWITSRTSELRQMKEKPAKLHVEAAELELSHLEELREEVCQKEAALDKLSQRYSYLAVDDPDLVDRHVRPLQEAHSSLLSDVHEHIAARKTFLTKCRSYHRQRADMNTSINEAVDSLKWIKEADDIPLEQRVTHLKAQQRAVRRSRSASDNHRTQTPYSKRRAVSSPRHGDHQTEGDKQKLIKHHHSPSPVRKSRIPRLSNTSRSRSRSPQRRSRSDDRGSKIPQPTYSRSLRQRSSSASPFGTDHQHALCSLETRGHSSSGTRPCLPQPLCRSSDRAVSGQCTKPPLIPRQLPLVSPAAPHESGEDIESGFGDTIHATDPDDLNRSQDTACQTDPCFAQDTPWYLLIPCTSPSPQNSEASANFAIPRTDTSVCSELSTRSSQNDVVKAILEADHNMQRAMLSTVNLPLNGGCWYRSLHHAEEPVRVTYDQHFDSAMTDSAKQAALQKMPQLSGSASDIPNRTWPAASGQAVHRVNVVCNDTNQPDNDDDENDDEDVFSSPRGAGSSTNYWLQDTNPELLGSMAQRHMEVMEHSVSRTRHIFHPHTPLHLNNVADDGREMISDDDEHNMTWNSGTTEPDMTTSLTDTKEGETQTPRHRKTQTLEYVSTQTPRGHRKLPTIPGLEAVSGEILGDDVEDDNHPTNPILMKTMICPGTRSTERGQTHRLADIGSLSLQATRDATQQPEYLRDYQRYIESFDGTTSGPFMHQTRENNDPETIPHRDVELRWPQGRDSEQRRDDVTMPSTTQPNNTMSRDSTAWAETAVSTSPVVTQDRILNSESRTMTQNWFQASKNSKENDDTSKFMTGRAFLSGTFPLDSSSNVRYVWHPRNQSGEKKDFSQQTLVTSGTQTPLRIILSHGTSAELDTLVIDSEGVGHALSLGLEPWTLLSTRDLDNQHPSRDFSTQTFGQWYDDYYSHTGTQTQVSARCLYGSGVADSMTQTVSDDATQTTPTTEILMQSGRHTPTVHQPGLFAANTFQPVKFQSGLYPRVSVPPAQSTVSEEEDQVRSHAGSRHSSRKDRNKTRKEKKSRETSRERSNERETEDNQSVMTSQTNMSRRDLLKFMLKQVKDLKQKLDPESSKEEKKASKSKQKEKSRSKSKKHKPRDDDSAIESYEEDGDIDDKLYTRRRLELLYNISHDVSGVATDNEARTYRRQRRHSIESIHSDKGDYRDESRDRAYDKLRERYLPRSVLSRSSGMRKAYTPPPRPYYRATYPRDMPPPPIYPYSRGRSPVRRVPPSRRQLPHVPPPVPSHLMVQPAAYPNQIQAPPLQYNPQPLYPMTPTASQQYIQPQTPVGTVCTPVQPGQGYFRPISAQPNQQMTPAPASQVLLVPNKPTVQNSPHPPYIVLSSPTKYESANEGERCERKSRRPRPASAQPAVSGSSLDKSLSKAAHAAREMKSLTKKMTKK</sequence>
<feature type="coiled-coil region" evidence="6">
    <location>
        <begin position="594"/>
        <end position="661"/>
    </location>
</feature>
<dbReference type="SUPFAM" id="SSF46966">
    <property type="entry name" value="Spectrin repeat"/>
    <property type="match status" value="27"/>
</dbReference>
<feature type="compositionally biased region" description="Acidic residues" evidence="7">
    <location>
        <begin position="4837"/>
        <end position="4848"/>
    </location>
</feature>